<keyword evidence="2" id="KW-0813">Transport</keyword>
<dbReference type="PROSITE" id="PS00211">
    <property type="entry name" value="ABC_TRANSPORTER_1"/>
    <property type="match status" value="1"/>
</dbReference>
<keyword evidence="3 8" id="KW-0812">Transmembrane</keyword>
<feature type="transmembrane region" description="Helical" evidence="8">
    <location>
        <begin position="965"/>
        <end position="991"/>
    </location>
</feature>
<proteinExistence type="predicted"/>
<comment type="subcellular location">
    <subcellularLocation>
        <location evidence="1">Membrane</location>
        <topology evidence="1">Multi-pass membrane protein</topology>
    </subcellularLocation>
</comment>
<evidence type="ECO:0000256" key="5">
    <source>
        <dbReference type="ARBA" id="ARBA00022840"/>
    </source>
</evidence>
<organism evidence="10 11">
    <name type="scientific">Persicobacter psychrovividus</name>
    <dbReference type="NCBI Taxonomy" id="387638"/>
    <lineage>
        <taxon>Bacteria</taxon>
        <taxon>Pseudomonadati</taxon>
        <taxon>Bacteroidota</taxon>
        <taxon>Cytophagia</taxon>
        <taxon>Cytophagales</taxon>
        <taxon>Persicobacteraceae</taxon>
        <taxon>Persicobacter</taxon>
    </lineage>
</organism>
<dbReference type="InterPro" id="IPR017871">
    <property type="entry name" value="ABC_transporter-like_CS"/>
</dbReference>
<dbReference type="PROSITE" id="PS50893">
    <property type="entry name" value="ABC_TRANSPORTER_2"/>
    <property type="match status" value="1"/>
</dbReference>
<accession>A0ABN6L6U2</accession>
<dbReference type="InterPro" id="IPR003593">
    <property type="entry name" value="AAA+_ATPase"/>
</dbReference>
<name>A0ABN6L6U2_9BACT</name>
<dbReference type="EMBL" id="AP025292">
    <property type="protein sequence ID" value="BDC98700.1"/>
    <property type="molecule type" value="Genomic_DNA"/>
</dbReference>
<keyword evidence="4" id="KW-0547">Nucleotide-binding</keyword>
<dbReference type="InterPro" id="IPR013525">
    <property type="entry name" value="ABC2_TM"/>
</dbReference>
<evidence type="ECO:0000256" key="8">
    <source>
        <dbReference type="SAM" id="Phobius"/>
    </source>
</evidence>
<evidence type="ECO:0000256" key="7">
    <source>
        <dbReference type="ARBA" id="ARBA00023136"/>
    </source>
</evidence>
<feature type="transmembrane region" description="Helical" evidence="8">
    <location>
        <begin position="694"/>
        <end position="718"/>
    </location>
</feature>
<feature type="transmembrane region" description="Helical" evidence="8">
    <location>
        <begin position="665"/>
        <end position="687"/>
    </location>
</feature>
<dbReference type="Proteomes" id="UP001354989">
    <property type="component" value="Chromosome"/>
</dbReference>
<dbReference type="InterPro" id="IPR027417">
    <property type="entry name" value="P-loop_NTPase"/>
</dbReference>
<feature type="transmembrane region" description="Helical" evidence="8">
    <location>
        <begin position="581"/>
        <end position="603"/>
    </location>
</feature>
<dbReference type="Pfam" id="PF01061">
    <property type="entry name" value="ABC2_membrane"/>
    <property type="match status" value="1"/>
</dbReference>
<evidence type="ECO:0000256" key="4">
    <source>
        <dbReference type="ARBA" id="ARBA00022741"/>
    </source>
</evidence>
<dbReference type="InterPro" id="IPR050352">
    <property type="entry name" value="ABCG_transporters"/>
</dbReference>
<keyword evidence="5" id="KW-0067">ATP-binding</keyword>
<keyword evidence="6 8" id="KW-1133">Transmembrane helix</keyword>
<dbReference type="RefSeq" id="WP_338397816.1">
    <property type="nucleotide sequence ID" value="NZ_AP025292.1"/>
</dbReference>
<dbReference type="InterPro" id="IPR003439">
    <property type="entry name" value="ABC_transporter-like_ATP-bd"/>
</dbReference>
<dbReference type="Pfam" id="PF00005">
    <property type="entry name" value="ABC_tran"/>
    <property type="match status" value="1"/>
</dbReference>
<keyword evidence="11" id="KW-1185">Reference proteome</keyword>
<dbReference type="SUPFAM" id="SSF52540">
    <property type="entry name" value="P-loop containing nucleoside triphosphate hydrolases"/>
    <property type="match status" value="1"/>
</dbReference>
<dbReference type="SMART" id="SM00382">
    <property type="entry name" value="AAA"/>
    <property type="match status" value="1"/>
</dbReference>
<evidence type="ECO:0000256" key="1">
    <source>
        <dbReference type="ARBA" id="ARBA00004141"/>
    </source>
</evidence>
<evidence type="ECO:0000313" key="11">
    <source>
        <dbReference type="Proteomes" id="UP001354989"/>
    </source>
</evidence>
<evidence type="ECO:0000256" key="3">
    <source>
        <dbReference type="ARBA" id="ARBA00022692"/>
    </source>
</evidence>
<feature type="transmembrane region" description="Helical" evidence="8">
    <location>
        <begin position="724"/>
        <end position="745"/>
    </location>
</feature>
<protein>
    <recommendedName>
        <fullName evidence="9">ABC transporter domain-containing protein</fullName>
    </recommendedName>
</protein>
<evidence type="ECO:0000256" key="2">
    <source>
        <dbReference type="ARBA" id="ARBA00022448"/>
    </source>
</evidence>
<dbReference type="PANTHER" id="PTHR48041:SF139">
    <property type="entry name" value="PROTEIN SCARLET"/>
    <property type="match status" value="1"/>
</dbReference>
<sequence>MNEKTLLVIIRFFAVVIPESSVNSAIKESIGRYCARQSGATDLRKFFNYFEEELNSPYIGDDFYKKSIFSTVQEKFTTQERLMLLAMLADMLFVKANEQSRQGHHDLYFEVCEGLGLEQKAGEGMRLFSIAQRPEELPKGQVMVIHEQPVKGDFIYWQFERINAYLCVYHAPVIGGIFVRKIGKGRLFLDNVLVSDNEVFALHKGGFMRLDGSEDIYYTDLIWHFFHQNPPSPFLFEVSHVDFFFPNGHKGLNNIHFTEKHSSLVGIMGLSGAGKTTLVNVLNGNAMPSQNPDYPEGGTVKINGVDIHRNPEQVKGAIGYVPQEDALLEKLTVLENLTYSAKLSLSQLKDDEIDRLVMEKLEALSLQEIANLQVGNPLDGGVSGGQRKRLNIAMELLRNPSVLFVDEPTSGLSSRDSDRIMDVLRNLAKGGMLVFVVIHQPSSDIFKSFDRIFILDKGGEQIYHGAPILAVQRIKKYHTARNGAVCEQCGNVEVEDLFEEIDRQEGRKDENGKTIYKRVTAPLDWKRSFQPFLYQVEEAVRDRIRKLGKQQSVSLHVPSFVRQLGIFLKRDVLTKVRDSQYLLITFLQAPVLALALAWVVRYAPIDTEYSYGENINIPSFLFMAVFVALFMGLVQSGEEIHKDRAVLKRESFLNLSNGAYLSSKLVILFSISFMQTLTFVVVSALVLQLPQFGTLFWFSLFTITCLANVLGLIVSSLFASVVTIYISIPILIIPQLLLSGVVVNFNEVNPVLSNDSAVPLVGEIMPSRWAFEGVMVAAFMANDYQKEVYDFEQKNAEAEYYQLYYIPTLKDLIHQLNKTNDTDQFDRLAHELNYLDQYFEGLNQKTVEKVENHEGLSLGERADLEDFLDGVSAYFSQMQVDAQKLQQAYLTKRTLGKDKRNAFEAYKKRFYNPTLARHVKATNSVRRIVAGPNRFIQKIYPIYQSPRPYGLLGFRSIMYVPKKYFMGYYISTPIFNALLLWVGTLFFYLLLYTNGIKRLFLLIQRNQD</sequence>
<feature type="transmembrane region" description="Helical" evidence="8">
    <location>
        <begin position="615"/>
        <end position="634"/>
    </location>
</feature>
<evidence type="ECO:0000256" key="6">
    <source>
        <dbReference type="ARBA" id="ARBA00022989"/>
    </source>
</evidence>
<reference evidence="10 11" key="1">
    <citation type="submission" date="2021-12" db="EMBL/GenBank/DDBJ databases">
        <title>Genome sequencing of bacteria with rrn-lacking chromosome and rrn-plasmid.</title>
        <authorList>
            <person name="Anda M."/>
            <person name="Iwasaki W."/>
        </authorList>
    </citation>
    <scope>NUCLEOTIDE SEQUENCE [LARGE SCALE GENOMIC DNA]</scope>
    <source>
        <strain evidence="10 11">NBRC 101262</strain>
    </source>
</reference>
<dbReference type="Gene3D" id="3.40.50.300">
    <property type="entry name" value="P-loop containing nucleotide triphosphate hydrolases"/>
    <property type="match status" value="1"/>
</dbReference>
<dbReference type="PANTHER" id="PTHR48041">
    <property type="entry name" value="ABC TRANSPORTER G FAMILY MEMBER 28"/>
    <property type="match status" value="1"/>
</dbReference>
<evidence type="ECO:0000259" key="9">
    <source>
        <dbReference type="PROSITE" id="PS50893"/>
    </source>
</evidence>
<gene>
    <name evidence="10" type="ORF">PEPS_09810</name>
</gene>
<keyword evidence="7 8" id="KW-0472">Membrane</keyword>
<feature type="domain" description="ABC transporter" evidence="9">
    <location>
        <begin position="236"/>
        <end position="482"/>
    </location>
</feature>
<evidence type="ECO:0000313" key="10">
    <source>
        <dbReference type="EMBL" id="BDC98700.1"/>
    </source>
</evidence>